<feature type="compositionally biased region" description="Polar residues" evidence="9">
    <location>
        <begin position="1"/>
        <end position="10"/>
    </location>
</feature>
<keyword evidence="7" id="KW-0057">Aromatic amino acid biosynthesis</keyword>
<keyword evidence="8" id="KW-0413">Isomerase</keyword>
<dbReference type="EC" id="5.4.99.5" evidence="4"/>
<evidence type="ECO:0000313" key="11">
    <source>
        <dbReference type="EMBL" id="CAD8677438.1"/>
    </source>
</evidence>
<evidence type="ECO:0000256" key="4">
    <source>
        <dbReference type="ARBA" id="ARBA00012404"/>
    </source>
</evidence>
<comment type="catalytic activity">
    <reaction evidence="1">
        <text>chorismate = prephenate</text>
        <dbReference type="Rhea" id="RHEA:13897"/>
        <dbReference type="ChEBI" id="CHEBI:29748"/>
        <dbReference type="ChEBI" id="CHEBI:29934"/>
        <dbReference type="EC" id="5.4.99.5"/>
    </reaction>
</comment>
<dbReference type="AlphaFoldDB" id="A0A7S0RHI4"/>
<dbReference type="GO" id="GO:0005737">
    <property type="term" value="C:cytoplasm"/>
    <property type="evidence" value="ECO:0007669"/>
    <property type="project" value="UniProtKB-SubCell"/>
</dbReference>
<dbReference type="GO" id="GO:0009073">
    <property type="term" value="P:aromatic amino acid family biosynthetic process"/>
    <property type="evidence" value="ECO:0007669"/>
    <property type="project" value="UniProtKB-KW"/>
</dbReference>
<dbReference type="NCBIfam" id="TIGR01802">
    <property type="entry name" value="CM_pl-yst"/>
    <property type="match status" value="1"/>
</dbReference>
<accession>A0A7S0RHI4</accession>
<evidence type="ECO:0000256" key="1">
    <source>
        <dbReference type="ARBA" id="ARBA00000824"/>
    </source>
</evidence>
<proteinExistence type="predicted"/>
<dbReference type="EMBL" id="HBFB01014208">
    <property type="protein sequence ID" value="CAD8677438.1"/>
    <property type="molecule type" value="Transcribed_RNA"/>
</dbReference>
<dbReference type="Pfam" id="PF01817">
    <property type="entry name" value="CM_2"/>
    <property type="match status" value="1"/>
</dbReference>
<feature type="domain" description="Chorismate mutase" evidence="10">
    <location>
        <begin position="208"/>
        <end position="326"/>
    </location>
</feature>
<dbReference type="SUPFAM" id="SSF48600">
    <property type="entry name" value="Chorismate mutase II"/>
    <property type="match status" value="1"/>
</dbReference>
<evidence type="ECO:0000256" key="2">
    <source>
        <dbReference type="ARBA" id="ARBA00004496"/>
    </source>
</evidence>
<evidence type="ECO:0000256" key="9">
    <source>
        <dbReference type="SAM" id="MobiDB-lite"/>
    </source>
</evidence>
<dbReference type="GO" id="GO:0046417">
    <property type="term" value="P:chorismate metabolic process"/>
    <property type="evidence" value="ECO:0007669"/>
    <property type="project" value="InterPro"/>
</dbReference>
<evidence type="ECO:0000259" key="10">
    <source>
        <dbReference type="Pfam" id="PF01817"/>
    </source>
</evidence>
<comment type="pathway">
    <text evidence="3">Metabolic intermediate biosynthesis; prephenate biosynthesis; prephenate from chorismate: step 1/1.</text>
</comment>
<feature type="region of interest" description="Disordered" evidence="9">
    <location>
        <begin position="1"/>
        <end position="23"/>
    </location>
</feature>
<dbReference type="InterPro" id="IPR002701">
    <property type="entry name" value="CM_II_prokaryot"/>
</dbReference>
<dbReference type="PANTHER" id="PTHR21145">
    <property type="entry name" value="CHORISMATE MUTASE"/>
    <property type="match status" value="1"/>
</dbReference>
<keyword evidence="6" id="KW-0028">Amino-acid biosynthesis</keyword>
<evidence type="ECO:0000256" key="3">
    <source>
        <dbReference type="ARBA" id="ARBA00004817"/>
    </source>
</evidence>
<dbReference type="UniPathway" id="UPA00120">
    <property type="reaction ID" value="UER00203"/>
</dbReference>
<evidence type="ECO:0000256" key="8">
    <source>
        <dbReference type="ARBA" id="ARBA00023235"/>
    </source>
</evidence>
<dbReference type="Gene3D" id="1.10.590.10">
    <property type="entry name" value="Chorismate mutase, AroQ class superfamily, eukaryotic"/>
    <property type="match status" value="1"/>
</dbReference>
<organism evidence="11">
    <name type="scientific">Chlamydomonas leiostraca</name>
    <dbReference type="NCBI Taxonomy" id="1034604"/>
    <lineage>
        <taxon>Eukaryota</taxon>
        <taxon>Viridiplantae</taxon>
        <taxon>Chlorophyta</taxon>
        <taxon>core chlorophytes</taxon>
        <taxon>Chlorophyceae</taxon>
        <taxon>CS clade</taxon>
        <taxon>Chlamydomonadales</taxon>
        <taxon>Chlamydomonadaceae</taxon>
        <taxon>Chlamydomonas</taxon>
    </lineage>
</organism>
<name>A0A7S0RHI4_9CHLO</name>
<dbReference type="PROSITE" id="PS51169">
    <property type="entry name" value="CHORISMATE_MUT_3"/>
    <property type="match status" value="1"/>
</dbReference>
<evidence type="ECO:0000256" key="6">
    <source>
        <dbReference type="ARBA" id="ARBA00022605"/>
    </source>
</evidence>
<protein>
    <recommendedName>
        <fullName evidence="4">chorismate mutase</fullName>
        <ecNumber evidence="4">5.4.99.5</ecNumber>
    </recommendedName>
</protein>
<feature type="region of interest" description="Disordered" evidence="9">
    <location>
        <begin position="340"/>
        <end position="360"/>
    </location>
</feature>
<gene>
    <name evidence="11" type="ORF">CLEI1391_LOCUS7980</name>
</gene>
<dbReference type="InterPro" id="IPR008238">
    <property type="entry name" value="Chorismate_mutase_AroQ_euk"/>
</dbReference>
<dbReference type="PANTHER" id="PTHR21145:SF12">
    <property type="entry name" value="CHORISMATE MUTASE"/>
    <property type="match status" value="1"/>
</dbReference>
<sequence length="360" mass="39808">MHSLHQQGIQRSLRPHNNKHNIPSRLPLCSGVQHQVPQHAISSSGSGFNSSCYTSSRQVDCKAVLQGTTQDMSAALTLENIRSSLIRQEDTIIFAFIERAQFARNEAVYTPDAIPVPGYNRDGSRYSLLQYVVRETEQLHAKLRRYTSPDEHPFFPDELPPMVLPPILYPPVLAPCSEEININDEVMSCYIEHVIPGITQAVDDYNYGSAAVLDVLCLQALSKRIHYGKFVAEAKFRAKPEQYSALIHARDAAGIMDLLTDKAVEKKVVERVRLKCMTFGQDVLAPGTPSTPSGGGNGGSPKLKVSPEVVARVYEEWVMPLTKEVEVQYLLKRLDHVEGAPAQKAERQSSSASASSKQGV</sequence>
<evidence type="ECO:0000256" key="5">
    <source>
        <dbReference type="ARBA" id="ARBA00022490"/>
    </source>
</evidence>
<dbReference type="GO" id="GO:0004106">
    <property type="term" value="F:chorismate mutase activity"/>
    <property type="evidence" value="ECO:0007669"/>
    <property type="project" value="UniProtKB-EC"/>
</dbReference>
<feature type="compositionally biased region" description="Low complexity" evidence="9">
    <location>
        <begin position="349"/>
        <end position="360"/>
    </location>
</feature>
<dbReference type="GO" id="GO:0008652">
    <property type="term" value="P:amino acid biosynthetic process"/>
    <property type="evidence" value="ECO:0007669"/>
    <property type="project" value="UniProtKB-KW"/>
</dbReference>
<evidence type="ECO:0000256" key="7">
    <source>
        <dbReference type="ARBA" id="ARBA00023141"/>
    </source>
</evidence>
<reference evidence="11" key="1">
    <citation type="submission" date="2021-01" db="EMBL/GenBank/DDBJ databases">
        <authorList>
            <person name="Corre E."/>
            <person name="Pelletier E."/>
            <person name="Niang G."/>
            <person name="Scheremetjew M."/>
            <person name="Finn R."/>
            <person name="Kale V."/>
            <person name="Holt S."/>
            <person name="Cochrane G."/>
            <person name="Meng A."/>
            <person name="Brown T."/>
            <person name="Cohen L."/>
        </authorList>
    </citation>
    <scope>NUCLEOTIDE SEQUENCE</scope>
    <source>
        <strain evidence="11">SAG 11-49</strain>
    </source>
</reference>
<dbReference type="InterPro" id="IPR037039">
    <property type="entry name" value="CM_AroQ_sf_eucaryotic"/>
</dbReference>
<keyword evidence="5" id="KW-0963">Cytoplasm</keyword>
<dbReference type="InterPro" id="IPR036263">
    <property type="entry name" value="Chorismate_II_sf"/>
</dbReference>
<comment type="subcellular location">
    <subcellularLocation>
        <location evidence="2">Cytoplasm</location>
    </subcellularLocation>
</comment>